<dbReference type="InterPro" id="IPR002474">
    <property type="entry name" value="CarbamoylP_synth_ssu_N"/>
</dbReference>
<dbReference type="PANTHER" id="PTHR11405:SF5">
    <property type="entry name" value="CAD PROTEIN"/>
    <property type="match status" value="1"/>
</dbReference>
<dbReference type="PROSITE" id="PS51273">
    <property type="entry name" value="GATASE_TYPE_1"/>
    <property type="match status" value="1"/>
</dbReference>
<dbReference type="Gene3D" id="3.50.30.20">
    <property type="entry name" value="Carbamoyl-phosphate synthase small subunit, N-terminal domain"/>
    <property type="match status" value="1"/>
</dbReference>
<dbReference type="PANTHER" id="PTHR11405">
    <property type="entry name" value="CARBAMOYLTRANSFERASE FAMILY MEMBER"/>
    <property type="match status" value="1"/>
</dbReference>
<dbReference type="InterPro" id="IPR035686">
    <property type="entry name" value="CPSase_GATase1"/>
</dbReference>
<reference evidence="9" key="1">
    <citation type="submission" date="2025-08" db="UniProtKB">
        <authorList>
            <consortium name="Ensembl"/>
        </authorList>
    </citation>
    <scope>IDENTIFICATION</scope>
</reference>
<dbReference type="InterPro" id="IPR017926">
    <property type="entry name" value="GATASE"/>
</dbReference>
<dbReference type="Ensembl" id="ENSBJAT00000017940.1">
    <property type="protein sequence ID" value="ENSBJAP00000017464.1"/>
    <property type="gene ID" value="ENSBJAG00000011496.1"/>
</dbReference>
<evidence type="ECO:0000256" key="2">
    <source>
        <dbReference type="ARBA" id="ARBA00022737"/>
    </source>
</evidence>
<dbReference type="Pfam" id="PF02786">
    <property type="entry name" value="CPSase_L_D2"/>
    <property type="match status" value="1"/>
</dbReference>
<keyword evidence="3 7" id="KW-0547">Nucleotide-binding</keyword>
<dbReference type="GO" id="GO:0005829">
    <property type="term" value="C:cytosol"/>
    <property type="evidence" value="ECO:0007669"/>
    <property type="project" value="TreeGrafter"/>
</dbReference>
<dbReference type="InterPro" id="IPR006274">
    <property type="entry name" value="CarbamoylP_synth_ssu"/>
</dbReference>
<dbReference type="SMART" id="SM01097">
    <property type="entry name" value="CPSase_sm_chain"/>
    <property type="match status" value="1"/>
</dbReference>
<dbReference type="SUPFAM" id="SSF52021">
    <property type="entry name" value="Carbamoyl phosphate synthetase, small subunit N-terminal domain"/>
    <property type="match status" value="1"/>
</dbReference>
<sequence>MPCGVAVGAGPVPCGPGMGSLSHGAPLALGCSRPTVPRGDDQARHLRGTQVFSWAGDPMPSHAHPPPPQWFESSKIHVAALVVGECSETPSHWSASRSLDQWLKEQNIPGLEGVDTRALTKKIREKGTLLGKLVPDGTPEKSLAFEDPNKRHLVQEVSLKTPCVFNPGGSLRITAVDCGLKYNQVRCLCERGAAVTVVPWDHPLDTADFDGLFISNGPGDPQLCQETVSNLRRVLDAPQPKPIFGICLGHQLLSLALGARTYKMKYGNRGHNQPCLHEDTRRCFITAQNHGFAVEVGSLPPGWAPLFTNANDGSNEGLVHEHKPFFSIQFHPEHRAGPTDLEGLFDVFMEVVRDLQSRDGSARTGGCGDAARPRKVLILGSGGLSIGQAGEFDYSGSQAIKALKEENIQTVLINPNIATVQTSKGLADKVYFLPITPEYVTQVIRNERPDGVLLTFGGQTALNCGVELTKAGVLERYHVRVLGTPVTSIEMTEDRKVFVEKMEEIGEHVAPSEAAASLEQAQAAAESLGYPVLVRSAYALGGLGSGFANNREELVALVSQAFTHTSQVLVDKSLKGWKEIEYEVVRDAYNNCVTVCNMENLDPLGIHTGESIVVAPSQTLNDTEYFMLRRTAVKVVQHLGIVGECNIQFALNPESEQYYIIEVNARLSRSSALASKATGYPLAYVAAKLALGIPLPLLRNSVTNSTTANFEPSLDYCVVKIPRWDLSKFLRVSTKIGSSMKSVGEVMAIGRNFEEAFQKALRMLSTPHLAPLNPLARQELETPTDKRIFVLAAALRDGYSIERLYKLTKIDRWFLHKMKNITDHAVLLESYREEQSTMPPAVLKRAKQLGFSDKQVALAVLR</sequence>
<feature type="domain" description="ATP-grasp" evidence="8">
    <location>
        <begin position="499"/>
        <end position="691"/>
    </location>
</feature>
<evidence type="ECO:0000256" key="4">
    <source>
        <dbReference type="ARBA" id="ARBA00022840"/>
    </source>
</evidence>
<name>A0A8C0BI86_9AVES</name>
<dbReference type="NCBIfam" id="NF009475">
    <property type="entry name" value="PRK12838.1"/>
    <property type="match status" value="1"/>
</dbReference>
<dbReference type="InterPro" id="IPR036480">
    <property type="entry name" value="CarbP_synth_ssu_N_sf"/>
</dbReference>
<dbReference type="GO" id="GO:0046872">
    <property type="term" value="F:metal ion binding"/>
    <property type="evidence" value="ECO:0007669"/>
    <property type="project" value="InterPro"/>
</dbReference>
<dbReference type="Gene3D" id="3.30.470.20">
    <property type="entry name" value="ATP-grasp fold, B domain"/>
    <property type="match status" value="1"/>
</dbReference>
<dbReference type="FunFam" id="3.30.470.20:FF:000001">
    <property type="entry name" value="Carbamoyl-phosphate synthase large chain"/>
    <property type="match status" value="1"/>
</dbReference>
<dbReference type="InterPro" id="IPR036897">
    <property type="entry name" value="CarbamoylP_synth_lsu_oligo_sf"/>
</dbReference>
<dbReference type="Pfam" id="PF02787">
    <property type="entry name" value="CPSase_L_D3"/>
    <property type="match status" value="1"/>
</dbReference>
<dbReference type="InterPro" id="IPR005483">
    <property type="entry name" value="CPSase_dom"/>
</dbReference>
<dbReference type="Pfam" id="PF00117">
    <property type="entry name" value="GATase"/>
    <property type="match status" value="1"/>
</dbReference>
<evidence type="ECO:0000313" key="9">
    <source>
        <dbReference type="Ensembl" id="ENSBJAP00000017464.1"/>
    </source>
</evidence>
<proteinExistence type="predicted"/>
<dbReference type="InterPro" id="IPR058047">
    <property type="entry name" value="CPSase_preATP-grasp"/>
</dbReference>
<dbReference type="SUPFAM" id="SSF56059">
    <property type="entry name" value="Glutathione synthetase ATP-binding domain-like"/>
    <property type="match status" value="1"/>
</dbReference>
<dbReference type="EC" id="6.3.4.16" evidence="5"/>
<reference evidence="9" key="2">
    <citation type="submission" date="2025-09" db="UniProtKB">
        <authorList>
            <consortium name="Ensembl"/>
        </authorList>
    </citation>
    <scope>IDENTIFICATION</scope>
</reference>
<keyword evidence="4 7" id="KW-0067">ATP-binding</keyword>
<dbReference type="FunFam" id="3.40.50.20:FF:000011">
    <property type="entry name" value="CAD protein-like isoform X1"/>
    <property type="match status" value="1"/>
</dbReference>
<dbReference type="InterPro" id="IPR005479">
    <property type="entry name" value="CPAse_ATP-bd"/>
</dbReference>
<evidence type="ECO:0000256" key="3">
    <source>
        <dbReference type="ARBA" id="ARBA00022741"/>
    </source>
</evidence>
<dbReference type="SUPFAM" id="SSF48108">
    <property type="entry name" value="Carbamoyl phosphate synthetase, large subunit connection domain"/>
    <property type="match status" value="1"/>
</dbReference>
<dbReference type="Pfam" id="PF25596">
    <property type="entry name" value="CPSase_L_D1"/>
    <property type="match status" value="1"/>
</dbReference>
<dbReference type="SMART" id="SM01096">
    <property type="entry name" value="CPSase_L_D3"/>
    <property type="match status" value="1"/>
</dbReference>
<dbReference type="GO" id="GO:0019240">
    <property type="term" value="P:citrulline biosynthetic process"/>
    <property type="evidence" value="ECO:0007669"/>
    <property type="project" value="TreeGrafter"/>
</dbReference>
<dbReference type="InterPro" id="IPR011761">
    <property type="entry name" value="ATP-grasp"/>
</dbReference>
<dbReference type="PRINTS" id="PR00097">
    <property type="entry name" value="ANTSNTHASEII"/>
</dbReference>
<dbReference type="Gene3D" id="3.40.50.20">
    <property type="match status" value="1"/>
</dbReference>
<evidence type="ECO:0000256" key="7">
    <source>
        <dbReference type="PROSITE-ProRule" id="PRU00409"/>
    </source>
</evidence>
<dbReference type="NCBIfam" id="NF003671">
    <property type="entry name" value="PRK05294.1"/>
    <property type="match status" value="1"/>
</dbReference>
<dbReference type="PRINTS" id="PR00098">
    <property type="entry name" value="CPSASE"/>
</dbReference>
<dbReference type="PROSITE" id="PS00867">
    <property type="entry name" value="CPSASE_2"/>
    <property type="match status" value="1"/>
</dbReference>
<accession>A0A8C0BI86</accession>
<dbReference type="Proteomes" id="UP000694555">
    <property type="component" value="Unplaced"/>
</dbReference>
<dbReference type="GO" id="GO:0004151">
    <property type="term" value="F:dihydroorotase activity"/>
    <property type="evidence" value="ECO:0007669"/>
    <property type="project" value="TreeGrafter"/>
</dbReference>
<dbReference type="SUPFAM" id="SSF52317">
    <property type="entry name" value="Class I glutamine amidotransferase-like"/>
    <property type="match status" value="1"/>
</dbReference>
<dbReference type="PRINTS" id="PR00096">
    <property type="entry name" value="GATASE"/>
</dbReference>
<evidence type="ECO:0000256" key="5">
    <source>
        <dbReference type="ARBA" id="ARBA00044063"/>
    </source>
</evidence>
<dbReference type="InterPro" id="IPR016185">
    <property type="entry name" value="PreATP-grasp_dom_sf"/>
</dbReference>
<dbReference type="GO" id="GO:0004070">
    <property type="term" value="F:aspartate carbamoyltransferase activity"/>
    <property type="evidence" value="ECO:0007669"/>
    <property type="project" value="TreeGrafter"/>
</dbReference>
<comment type="catalytic activity">
    <reaction evidence="6">
        <text>hydrogencarbonate + NH4(+) + 2 ATP = carbamoyl phosphate + 2 ADP + phosphate + 2 H(+)</text>
        <dbReference type="Rhea" id="RHEA:18029"/>
        <dbReference type="ChEBI" id="CHEBI:15378"/>
        <dbReference type="ChEBI" id="CHEBI:17544"/>
        <dbReference type="ChEBI" id="CHEBI:28938"/>
        <dbReference type="ChEBI" id="CHEBI:30616"/>
        <dbReference type="ChEBI" id="CHEBI:43474"/>
        <dbReference type="ChEBI" id="CHEBI:58228"/>
        <dbReference type="ChEBI" id="CHEBI:456216"/>
        <dbReference type="EC" id="6.3.4.16"/>
    </reaction>
</comment>
<protein>
    <recommendedName>
        <fullName evidence="5">carbamoyl-phosphate synthase (ammonia)</fullName>
        <ecNumber evidence="5">6.3.4.16</ecNumber>
    </recommendedName>
</protein>
<keyword evidence="10" id="KW-1185">Reference proteome</keyword>
<dbReference type="InterPro" id="IPR029062">
    <property type="entry name" value="Class_I_gatase-like"/>
</dbReference>
<dbReference type="PROSITE" id="PS00866">
    <property type="entry name" value="CPSASE_1"/>
    <property type="match status" value="1"/>
</dbReference>
<dbReference type="GO" id="GO:0004088">
    <property type="term" value="F:carbamoyl-phosphate synthase (glutamine-hydrolyzing) activity"/>
    <property type="evidence" value="ECO:0007669"/>
    <property type="project" value="InterPro"/>
</dbReference>
<evidence type="ECO:0000259" key="8">
    <source>
        <dbReference type="PROSITE" id="PS50975"/>
    </source>
</evidence>
<dbReference type="InterPro" id="IPR005480">
    <property type="entry name" value="CPSase_lsu_oligo"/>
</dbReference>
<dbReference type="PROSITE" id="PS50975">
    <property type="entry name" value="ATP_GRASP"/>
    <property type="match status" value="1"/>
</dbReference>
<dbReference type="AlphaFoldDB" id="A0A8C0BI86"/>
<dbReference type="Pfam" id="PF00988">
    <property type="entry name" value="CPSase_sm_chain"/>
    <property type="match status" value="1"/>
</dbReference>
<keyword evidence="2" id="KW-0677">Repeat</keyword>
<evidence type="ECO:0000256" key="6">
    <source>
        <dbReference type="ARBA" id="ARBA00047359"/>
    </source>
</evidence>
<evidence type="ECO:0000256" key="1">
    <source>
        <dbReference type="ARBA" id="ARBA00022598"/>
    </source>
</evidence>
<keyword evidence="1" id="KW-0436">Ligase</keyword>
<evidence type="ECO:0000313" key="10">
    <source>
        <dbReference type="Proteomes" id="UP000694555"/>
    </source>
</evidence>
<organism evidence="9 10">
    <name type="scientific">Buteo japonicus</name>
    <dbReference type="NCBI Taxonomy" id="224669"/>
    <lineage>
        <taxon>Eukaryota</taxon>
        <taxon>Metazoa</taxon>
        <taxon>Chordata</taxon>
        <taxon>Craniata</taxon>
        <taxon>Vertebrata</taxon>
        <taxon>Euteleostomi</taxon>
        <taxon>Archelosauria</taxon>
        <taxon>Archosauria</taxon>
        <taxon>Dinosauria</taxon>
        <taxon>Saurischia</taxon>
        <taxon>Theropoda</taxon>
        <taxon>Coelurosauria</taxon>
        <taxon>Aves</taxon>
        <taxon>Neognathae</taxon>
        <taxon>Neoaves</taxon>
        <taxon>Telluraves</taxon>
        <taxon>Accipitrimorphae</taxon>
        <taxon>Accipitriformes</taxon>
        <taxon>Accipitridae</taxon>
        <taxon>Accipitrinae</taxon>
        <taxon>Buteo</taxon>
    </lineage>
</organism>
<dbReference type="Gene3D" id="3.40.50.880">
    <property type="match status" value="1"/>
</dbReference>
<dbReference type="GO" id="GO:0005524">
    <property type="term" value="F:ATP binding"/>
    <property type="evidence" value="ECO:0007669"/>
    <property type="project" value="UniProtKB-UniRule"/>
</dbReference>
<dbReference type="GO" id="GO:0006541">
    <property type="term" value="P:glutamine metabolic process"/>
    <property type="evidence" value="ECO:0007669"/>
    <property type="project" value="InterPro"/>
</dbReference>
<dbReference type="GO" id="GO:0006207">
    <property type="term" value="P:'de novo' pyrimidine nucleobase biosynthetic process"/>
    <property type="evidence" value="ECO:0007669"/>
    <property type="project" value="InterPro"/>
</dbReference>
<dbReference type="CDD" id="cd01744">
    <property type="entry name" value="GATase1_CPSase"/>
    <property type="match status" value="1"/>
</dbReference>
<dbReference type="FunFam" id="3.40.50.880:FF:000006">
    <property type="entry name" value="Carbamoyl-phosphate synthase 1, mitochondrial"/>
    <property type="match status" value="1"/>
</dbReference>
<dbReference type="PRINTS" id="PR00099">
    <property type="entry name" value="CPSGATASE"/>
</dbReference>
<dbReference type="SUPFAM" id="SSF52440">
    <property type="entry name" value="PreATP-grasp domain"/>
    <property type="match status" value="1"/>
</dbReference>
<dbReference type="GO" id="GO:0004087">
    <property type="term" value="F:carbamoyl-phosphate synthase (ammonia) activity"/>
    <property type="evidence" value="ECO:0007669"/>
    <property type="project" value="UniProtKB-EC"/>
</dbReference>
<dbReference type="GO" id="GO:0006228">
    <property type="term" value="P:UTP biosynthetic process"/>
    <property type="evidence" value="ECO:0007669"/>
    <property type="project" value="TreeGrafter"/>
</dbReference>
<dbReference type="Gene3D" id="1.10.1030.10">
    <property type="entry name" value="Carbamoyl-phosphate synthetase, large subunit oligomerisation domain"/>
    <property type="match status" value="1"/>
</dbReference>
<dbReference type="NCBIfam" id="TIGR01368">
    <property type="entry name" value="CPSaseIIsmall"/>
    <property type="match status" value="1"/>
</dbReference>